<dbReference type="InterPro" id="IPR028162">
    <property type="entry name" value="Met8_C"/>
</dbReference>
<dbReference type="Gene3D" id="3.30.160.110">
    <property type="entry name" value="Siroheme synthase, domain 2"/>
    <property type="match status" value="1"/>
</dbReference>
<dbReference type="Proteomes" id="UP000757232">
    <property type="component" value="Unassembled WGS sequence"/>
</dbReference>
<evidence type="ECO:0000256" key="7">
    <source>
        <dbReference type="SAM" id="Phobius"/>
    </source>
</evidence>
<dbReference type="InterPro" id="IPR006367">
    <property type="entry name" value="Sirohaem_synthase_N"/>
</dbReference>
<dbReference type="GO" id="GO:0004325">
    <property type="term" value="F:ferrochelatase activity"/>
    <property type="evidence" value="ECO:0007669"/>
    <property type="project" value="InterPro"/>
</dbReference>
<sequence>MDRFELPTGSGALLLAWQLKDRRVLMVGGGEVASGRIKYLLIADAYINLIAPRDGLHPLTKFYIDNSDRITHHDRTFEGPTDLASVDMVLTAIDDVEWSRRICAMCREQRIPVNVADIPPSCDFYFGSQIRKGPLQIMISTNGNGPKLASIVKLRIEDCLPENVDKAIENVGSLRAKLRQRAPGVGGEISKKRMQWISSVCTTWDLNELAGLDEAAMDTLLVEGWERDVVPRPNRTKAVRSKPPGSPNIALATFIGFLCGIAFCIAILGEQSVFGDFFTNIMLISRDLFSPLITKWKQVMPVA</sequence>
<name>A0A9Q5MXN5_SANBA</name>
<keyword evidence="4" id="KW-0520">NAD</keyword>
<keyword evidence="7" id="KW-0472">Membrane</keyword>
<dbReference type="InterPro" id="IPR028281">
    <property type="entry name" value="Sirohaem_synthase_central"/>
</dbReference>
<keyword evidence="3" id="KW-0560">Oxidoreductase</keyword>
<evidence type="ECO:0000313" key="11">
    <source>
        <dbReference type="Proteomes" id="UP000757232"/>
    </source>
</evidence>
<dbReference type="SUPFAM" id="SSF75615">
    <property type="entry name" value="Siroheme synthase middle domains-like"/>
    <property type="match status" value="1"/>
</dbReference>
<comment type="catalytic activity">
    <reaction evidence="6">
        <text>precorrin-2 + NAD(+) = sirohydrochlorin + NADH + 2 H(+)</text>
        <dbReference type="Rhea" id="RHEA:15613"/>
        <dbReference type="ChEBI" id="CHEBI:15378"/>
        <dbReference type="ChEBI" id="CHEBI:57540"/>
        <dbReference type="ChEBI" id="CHEBI:57945"/>
        <dbReference type="ChEBI" id="CHEBI:58351"/>
        <dbReference type="ChEBI" id="CHEBI:58827"/>
        <dbReference type="EC" id="1.3.1.76"/>
    </reaction>
</comment>
<comment type="pathway">
    <text evidence="1">Porphyrin-containing compound metabolism; siroheme biosynthesis; sirohydrochlorin from precorrin-2: step 1/1.</text>
</comment>
<dbReference type="PANTHER" id="PTHR35330:SF1">
    <property type="entry name" value="SIROHEME BIOSYNTHESIS PROTEIN MET8"/>
    <property type="match status" value="1"/>
</dbReference>
<reference evidence="10" key="1">
    <citation type="submission" date="2016-06" db="EMBL/GenBank/DDBJ databases">
        <title>Draft Genome sequence of the fungus Inonotus baumii.</title>
        <authorList>
            <person name="Zhu H."/>
            <person name="Lin W."/>
        </authorList>
    </citation>
    <scope>NUCLEOTIDE SEQUENCE</scope>
    <source>
        <strain evidence="10">821</strain>
    </source>
</reference>
<dbReference type="AlphaFoldDB" id="A0A9Q5MXN5"/>
<keyword evidence="7" id="KW-1133">Transmembrane helix</keyword>
<dbReference type="GO" id="GO:0019354">
    <property type="term" value="P:siroheme biosynthetic process"/>
    <property type="evidence" value="ECO:0007669"/>
    <property type="project" value="InterPro"/>
</dbReference>
<gene>
    <name evidence="10" type="ORF">A7U60_g8826</name>
</gene>
<dbReference type="Gene3D" id="1.10.3280.10">
    <property type="entry name" value="Siroheme synthase, domain 3"/>
    <property type="match status" value="1"/>
</dbReference>
<dbReference type="OrthoDB" id="1721126at2759"/>
<evidence type="ECO:0000259" key="9">
    <source>
        <dbReference type="Pfam" id="PF14824"/>
    </source>
</evidence>
<keyword evidence="5" id="KW-0627">Porphyrin biosynthesis</keyword>
<evidence type="ECO:0000256" key="6">
    <source>
        <dbReference type="ARBA" id="ARBA00047561"/>
    </source>
</evidence>
<feature type="domain" description="Siroheme biosynthesis protein Met8 C-terminal" evidence="8">
    <location>
        <begin position="161"/>
        <end position="231"/>
    </location>
</feature>
<dbReference type="Pfam" id="PF14823">
    <property type="entry name" value="Sirohm_synth_C"/>
    <property type="match status" value="1"/>
</dbReference>
<evidence type="ECO:0000256" key="5">
    <source>
        <dbReference type="ARBA" id="ARBA00023244"/>
    </source>
</evidence>
<dbReference type="InterPro" id="IPR036291">
    <property type="entry name" value="NAD(P)-bd_dom_sf"/>
</dbReference>
<evidence type="ECO:0000256" key="2">
    <source>
        <dbReference type="ARBA" id="ARBA00012400"/>
    </source>
</evidence>
<dbReference type="SUPFAM" id="SSF51735">
    <property type="entry name" value="NAD(P)-binding Rossmann-fold domains"/>
    <property type="match status" value="1"/>
</dbReference>
<dbReference type="EMBL" id="LNZH02000216">
    <property type="protein sequence ID" value="OCB84150.1"/>
    <property type="molecule type" value="Genomic_DNA"/>
</dbReference>
<dbReference type="InterPro" id="IPR028161">
    <property type="entry name" value="Met8-like"/>
</dbReference>
<feature type="domain" description="Siroheme synthase central" evidence="9">
    <location>
        <begin position="133"/>
        <end position="158"/>
    </location>
</feature>
<dbReference type="Pfam" id="PF13241">
    <property type="entry name" value="NAD_binding_7"/>
    <property type="match status" value="1"/>
</dbReference>
<proteinExistence type="predicted"/>
<evidence type="ECO:0000313" key="10">
    <source>
        <dbReference type="EMBL" id="OCB84150.1"/>
    </source>
</evidence>
<dbReference type="EC" id="1.3.1.76" evidence="2"/>
<evidence type="ECO:0000256" key="3">
    <source>
        <dbReference type="ARBA" id="ARBA00023002"/>
    </source>
</evidence>
<organism evidence="10 11">
    <name type="scientific">Sanghuangporus baumii</name>
    <name type="common">Phellinus baumii</name>
    <dbReference type="NCBI Taxonomy" id="108892"/>
    <lineage>
        <taxon>Eukaryota</taxon>
        <taxon>Fungi</taxon>
        <taxon>Dikarya</taxon>
        <taxon>Basidiomycota</taxon>
        <taxon>Agaricomycotina</taxon>
        <taxon>Agaricomycetes</taxon>
        <taxon>Hymenochaetales</taxon>
        <taxon>Hymenochaetaceae</taxon>
        <taxon>Sanghuangporus</taxon>
    </lineage>
</organism>
<evidence type="ECO:0000256" key="1">
    <source>
        <dbReference type="ARBA" id="ARBA00005010"/>
    </source>
</evidence>
<feature type="transmembrane region" description="Helical" evidence="7">
    <location>
        <begin position="249"/>
        <end position="268"/>
    </location>
</feature>
<dbReference type="PANTHER" id="PTHR35330">
    <property type="entry name" value="SIROHEME BIOSYNTHESIS PROTEIN MET8"/>
    <property type="match status" value="1"/>
</dbReference>
<accession>A0A9Q5MXN5</accession>
<dbReference type="GO" id="GO:0043115">
    <property type="term" value="F:precorrin-2 dehydrogenase activity"/>
    <property type="evidence" value="ECO:0007669"/>
    <property type="project" value="UniProtKB-EC"/>
</dbReference>
<protein>
    <recommendedName>
        <fullName evidence="2">precorrin-2 dehydrogenase</fullName>
        <ecNumber evidence="2">1.3.1.76</ecNumber>
    </recommendedName>
</protein>
<evidence type="ECO:0000256" key="4">
    <source>
        <dbReference type="ARBA" id="ARBA00023027"/>
    </source>
</evidence>
<dbReference type="Gene3D" id="3.40.50.720">
    <property type="entry name" value="NAD(P)-binding Rossmann-like Domain"/>
    <property type="match status" value="1"/>
</dbReference>
<keyword evidence="11" id="KW-1185">Reference proteome</keyword>
<comment type="caution">
    <text evidence="10">The sequence shown here is derived from an EMBL/GenBank/DDBJ whole genome shotgun (WGS) entry which is preliminary data.</text>
</comment>
<evidence type="ECO:0000259" key="8">
    <source>
        <dbReference type="Pfam" id="PF14823"/>
    </source>
</evidence>
<dbReference type="Pfam" id="PF14824">
    <property type="entry name" value="Sirohm_synth_M"/>
    <property type="match status" value="1"/>
</dbReference>
<dbReference type="NCBIfam" id="TIGR01470">
    <property type="entry name" value="cysG_Nterm"/>
    <property type="match status" value="1"/>
</dbReference>
<keyword evidence="7" id="KW-0812">Transmembrane</keyword>